<organism evidence="2 3">
    <name type="scientific">Dactylosporangium roseum</name>
    <dbReference type="NCBI Taxonomy" id="47989"/>
    <lineage>
        <taxon>Bacteria</taxon>
        <taxon>Bacillati</taxon>
        <taxon>Actinomycetota</taxon>
        <taxon>Actinomycetes</taxon>
        <taxon>Micromonosporales</taxon>
        <taxon>Micromonosporaceae</taxon>
        <taxon>Dactylosporangium</taxon>
    </lineage>
</organism>
<accession>A0ABY5Z6K4</accession>
<proteinExistence type="predicted"/>
<feature type="domain" description="HTH-type transcriptional repressor KstR2 C-terminal" evidence="1">
    <location>
        <begin position="38"/>
        <end position="88"/>
    </location>
</feature>
<dbReference type="Gene3D" id="1.10.357.10">
    <property type="entry name" value="Tetracycline Repressor, domain 2"/>
    <property type="match status" value="1"/>
</dbReference>
<sequence length="100" mass="10404">MTVNNCQTSCSLMLACSEPSARRAVRPVDHPPDRFGAERLGELVNAGTSAGRFGVGSARLASYAILDLGLGVAVWFREDGELTEDTVVGSTASSRSGSSV</sequence>
<dbReference type="Proteomes" id="UP001058271">
    <property type="component" value="Chromosome"/>
</dbReference>
<evidence type="ECO:0000259" key="1">
    <source>
        <dbReference type="Pfam" id="PF17932"/>
    </source>
</evidence>
<keyword evidence="3" id="KW-1185">Reference proteome</keyword>
<name>A0ABY5Z6K4_9ACTN</name>
<dbReference type="EMBL" id="CP073721">
    <property type="protein sequence ID" value="UWZ36462.1"/>
    <property type="molecule type" value="Genomic_DNA"/>
</dbReference>
<gene>
    <name evidence="2" type="ORF">Drose_36500</name>
</gene>
<evidence type="ECO:0000313" key="2">
    <source>
        <dbReference type="EMBL" id="UWZ36462.1"/>
    </source>
</evidence>
<dbReference type="InterPro" id="IPR041490">
    <property type="entry name" value="KstR2_TetR_C"/>
</dbReference>
<evidence type="ECO:0000313" key="3">
    <source>
        <dbReference type="Proteomes" id="UP001058271"/>
    </source>
</evidence>
<dbReference type="Pfam" id="PF17932">
    <property type="entry name" value="TetR_C_24"/>
    <property type="match status" value="1"/>
</dbReference>
<protein>
    <recommendedName>
        <fullName evidence="1">HTH-type transcriptional repressor KstR2 C-terminal domain-containing protein</fullName>
    </recommendedName>
</protein>
<dbReference type="RefSeq" id="WP_260725803.1">
    <property type="nucleotide sequence ID" value="NZ_BAAABS010000027.1"/>
</dbReference>
<reference evidence="2" key="1">
    <citation type="submission" date="2021-04" db="EMBL/GenBank/DDBJ databases">
        <title>Biosynthetic gene clusters of Dactylosporangioum roseum.</title>
        <authorList>
            <person name="Hartkoorn R.C."/>
            <person name="Beaudoing E."/>
            <person name="Hot D."/>
            <person name="Moureu S."/>
        </authorList>
    </citation>
    <scope>NUCLEOTIDE SEQUENCE</scope>
    <source>
        <strain evidence="2">NRRL B-16295</strain>
    </source>
</reference>